<keyword evidence="8" id="KW-1185">Reference proteome</keyword>
<dbReference type="InterPro" id="IPR023753">
    <property type="entry name" value="FAD/NAD-binding_dom"/>
</dbReference>
<keyword evidence="7" id="KW-0808">Transferase</keyword>
<dbReference type="Gene3D" id="3.50.50.60">
    <property type="entry name" value="FAD/NAD(P)-binding domain"/>
    <property type="match status" value="2"/>
</dbReference>
<dbReference type="AlphaFoldDB" id="A0A545ATI7"/>
<feature type="domain" description="Methyltransferase" evidence="6">
    <location>
        <begin position="367"/>
        <end position="460"/>
    </location>
</feature>
<dbReference type="InterPro" id="IPR029063">
    <property type="entry name" value="SAM-dependent_MTases_sf"/>
</dbReference>
<dbReference type="Pfam" id="PF13649">
    <property type="entry name" value="Methyltransf_25"/>
    <property type="match status" value="1"/>
</dbReference>
<dbReference type="PANTHER" id="PTHR48105">
    <property type="entry name" value="THIOREDOXIN REDUCTASE 1-RELATED-RELATED"/>
    <property type="match status" value="1"/>
</dbReference>
<organism evidence="7 8">
    <name type="scientific">Cryptosporangium phraense</name>
    <dbReference type="NCBI Taxonomy" id="2593070"/>
    <lineage>
        <taxon>Bacteria</taxon>
        <taxon>Bacillati</taxon>
        <taxon>Actinomycetota</taxon>
        <taxon>Actinomycetes</taxon>
        <taxon>Cryptosporangiales</taxon>
        <taxon>Cryptosporangiaceae</taxon>
        <taxon>Cryptosporangium</taxon>
    </lineage>
</organism>
<evidence type="ECO:0000259" key="5">
    <source>
        <dbReference type="Pfam" id="PF07992"/>
    </source>
</evidence>
<reference evidence="7 8" key="1">
    <citation type="submission" date="2019-07" db="EMBL/GenBank/DDBJ databases">
        <title>Cryptosporangium phraense sp. nov., isolated from plant litter.</title>
        <authorList>
            <person name="Suriyachadkun C."/>
        </authorList>
    </citation>
    <scope>NUCLEOTIDE SEQUENCE [LARGE SCALE GENOMIC DNA]</scope>
    <source>
        <strain evidence="7 8">A-T 5661</strain>
    </source>
</reference>
<evidence type="ECO:0000256" key="4">
    <source>
        <dbReference type="SAM" id="MobiDB-lite"/>
    </source>
</evidence>
<dbReference type="SUPFAM" id="SSF51905">
    <property type="entry name" value="FAD/NAD(P)-binding domain"/>
    <property type="match status" value="1"/>
</dbReference>
<feature type="region of interest" description="Disordered" evidence="4">
    <location>
        <begin position="472"/>
        <end position="494"/>
    </location>
</feature>
<keyword evidence="7" id="KW-0489">Methyltransferase</keyword>
<keyword evidence="1" id="KW-0285">Flavoprotein</keyword>
<keyword evidence="2" id="KW-0560">Oxidoreductase</keyword>
<dbReference type="Gene3D" id="3.40.50.150">
    <property type="entry name" value="Vaccinia Virus protein VP39"/>
    <property type="match status" value="1"/>
</dbReference>
<evidence type="ECO:0000256" key="1">
    <source>
        <dbReference type="ARBA" id="ARBA00022630"/>
    </source>
</evidence>
<dbReference type="InterPro" id="IPR050097">
    <property type="entry name" value="Ferredoxin-NADP_redctase_2"/>
</dbReference>
<dbReference type="GO" id="GO:0004791">
    <property type="term" value="F:thioredoxin-disulfide reductase (NADPH) activity"/>
    <property type="evidence" value="ECO:0007669"/>
    <property type="project" value="UniProtKB-EC"/>
</dbReference>
<proteinExistence type="predicted"/>
<dbReference type="PRINTS" id="PR00469">
    <property type="entry name" value="PNDRDTASEII"/>
</dbReference>
<dbReference type="EMBL" id="VIRS01000007">
    <property type="protein sequence ID" value="TQS44647.1"/>
    <property type="molecule type" value="Genomic_DNA"/>
</dbReference>
<dbReference type="Proteomes" id="UP000317982">
    <property type="component" value="Unassembled WGS sequence"/>
</dbReference>
<evidence type="ECO:0000256" key="3">
    <source>
        <dbReference type="ARBA" id="ARBA00048132"/>
    </source>
</evidence>
<name>A0A545ATI7_9ACTN</name>
<dbReference type="RefSeq" id="WP_142704629.1">
    <property type="nucleotide sequence ID" value="NZ_VIRS01000007.1"/>
</dbReference>
<evidence type="ECO:0000256" key="2">
    <source>
        <dbReference type="ARBA" id="ARBA00023002"/>
    </source>
</evidence>
<dbReference type="InterPro" id="IPR036188">
    <property type="entry name" value="FAD/NAD-bd_sf"/>
</dbReference>
<dbReference type="GO" id="GO:0008168">
    <property type="term" value="F:methyltransferase activity"/>
    <property type="evidence" value="ECO:0007669"/>
    <property type="project" value="UniProtKB-KW"/>
</dbReference>
<dbReference type="InterPro" id="IPR041698">
    <property type="entry name" value="Methyltransf_25"/>
</dbReference>
<protein>
    <submittedName>
        <fullName evidence="7">Methyltransferase domain-containing protein</fullName>
    </submittedName>
</protein>
<dbReference type="GO" id="GO:0032259">
    <property type="term" value="P:methylation"/>
    <property type="evidence" value="ECO:0007669"/>
    <property type="project" value="UniProtKB-KW"/>
</dbReference>
<comment type="catalytic activity">
    <reaction evidence="3">
        <text>[thioredoxin]-dithiol + NADP(+) = [thioredoxin]-disulfide + NADPH + H(+)</text>
        <dbReference type="Rhea" id="RHEA:20345"/>
        <dbReference type="Rhea" id="RHEA-COMP:10698"/>
        <dbReference type="Rhea" id="RHEA-COMP:10700"/>
        <dbReference type="ChEBI" id="CHEBI:15378"/>
        <dbReference type="ChEBI" id="CHEBI:29950"/>
        <dbReference type="ChEBI" id="CHEBI:50058"/>
        <dbReference type="ChEBI" id="CHEBI:57783"/>
        <dbReference type="ChEBI" id="CHEBI:58349"/>
        <dbReference type="EC" id="1.8.1.9"/>
    </reaction>
</comment>
<dbReference type="CDD" id="cd02440">
    <property type="entry name" value="AdoMet_MTases"/>
    <property type="match status" value="1"/>
</dbReference>
<dbReference type="Pfam" id="PF07992">
    <property type="entry name" value="Pyr_redox_2"/>
    <property type="match status" value="1"/>
</dbReference>
<accession>A0A545ATI7</accession>
<dbReference type="OrthoDB" id="9786503at2"/>
<gene>
    <name evidence="7" type="ORF">FL583_11745</name>
</gene>
<evidence type="ECO:0000259" key="6">
    <source>
        <dbReference type="Pfam" id="PF13649"/>
    </source>
</evidence>
<sequence>MTTTNEYDVIVIGGGAAGLSGALTLGRARRSVLVVDAGQPRNAPADGVHAFLTRDGLPPAELVALGRAEVESYGGRVVTGTVADARPAGDGFAVRLADGTGLRARRLLVATGVTDEIPPVPGLAERWGRDLLHCPYCHGHEVRDRAIGILSTGPFAVEQALLWRNWSERITLFLHTGPEPSDAQYEQLAARGVAVVDGTVTGVRVTGDVLTGVELDGDRTIPVDAVVTTTRMDVRLDGLDGLGLPVADLERDGVVIGTHVPADPTGRTAVPGVWVAGNVTAPTLQVVNAAAAANLAGAMITFDLIAEETARAVDAAGRHGLGHDAVMTDELAETWNDRYRENEAIWSGEPNAALVKEVSDLTPGRALDLGCGEGGDAVWLARQGWTVAAVDISSVALERAAAAAATNGVADRITFEQHNLGVSFPDGRYDLVSAQFLHSWGDMPRDEILRKAAAAVAPGGVLLIEGHSGAPHWQEADGSAGHDPHEHQHRGHDLPGPGEVLASLGLPETEWETLVVDEHERVRTLPDGRIINHVDNTVKLRRR</sequence>
<evidence type="ECO:0000313" key="8">
    <source>
        <dbReference type="Proteomes" id="UP000317982"/>
    </source>
</evidence>
<dbReference type="SUPFAM" id="SSF53335">
    <property type="entry name" value="S-adenosyl-L-methionine-dependent methyltransferases"/>
    <property type="match status" value="1"/>
</dbReference>
<dbReference type="PRINTS" id="PR00368">
    <property type="entry name" value="FADPNR"/>
</dbReference>
<feature type="domain" description="FAD/NAD(P)-binding" evidence="5">
    <location>
        <begin position="7"/>
        <end position="291"/>
    </location>
</feature>
<dbReference type="InParanoid" id="A0A545ATI7"/>
<comment type="caution">
    <text evidence="7">The sequence shown here is derived from an EMBL/GenBank/DDBJ whole genome shotgun (WGS) entry which is preliminary data.</text>
</comment>
<evidence type="ECO:0000313" key="7">
    <source>
        <dbReference type="EMBL" id="TQS44647.1"/>
    </source>
</evidence>